<evidence type="ECO:0000259" key="2">
    <source>
        <dbReference type="Pfam" id="PF13018"/>
    </source>
</evidence>
<feature type="region of interest" description="Disordered" evidence="1">
    <location>
        <begin position="29"/>
        <end position="49"/>
    </location>
</feature>
<organism evidence="3 4">
    <name type="scientific">Megasphaera elsdenii</name>
    <dbReference type="NCBI Taxonomy" id="907"/>
    <lineage>
        <taxon>Bacteria</taxon>
        <taxon>Bacillati</taxon>
        <taxon>Bacillota</taxon>
        <taxon>Negativicutes</taxon>
        <taxon>Veillonellales</taxon>
        <taxon>Veillonellaceae</taxon>
        <taxon>Megasphaera</taxon>
    </lineage>
</organism>
<dbReference type="Pfam" id="PF13018">
    <property type="entry name" value="ESPR"/>
    <property type="match status" value="1"/>
</dbReference>
<dbReference type="AlphaFoldDB" id="A0A2S0M440"/>
<dbReference type="InterPro" id="IPR024973">
    <property type="entry name" value="ESPR"/>
</dbReference>
<gene>
    <name evidence="3" type="ORF">C6Y28_00480</name>
</gene>
<dbReference type="RefSeq" id="WP_080712286.1">
    <property type="nucleotide sequence ID" value="NZ_CP027569.1"/>
</dbReference>
<dbReference type="Proteomes" id="UP000238358">
    <property type="component" value="Chromosome"/>
</dbReference>
<feature type="domain" description="ESPR" evidence="2">
    <location>
        <begin position="4"/>
        <end position="46"/>
    </location>
</feature>
<reference evidence="3 4" key="1">
    <citation type="journal article" date="2018" name="Genome Announc.">
        <title>Complete genomes of two Megasphaera elsdenii strains, NCIMB 702410 and ATCC 25940.</title>
        <authorList>
            <person name="Hatmaker E.A."/>
            <person name="O'Dell K."/>
            <person name="Riley L.A."/>
            <person name="Klingeman D.M."/>
            <person name="Guss A.M."/>
        </authorList>
    </citation>
    <scope>NUCLEOTIDE SEQUENCE [LARGE SCALE GENOMIC DNA]</scope>
    <source>
        <strain evidence="3 4">NCIMB702410</strain>
    </source>
</reference>
<accession>A0A2S0M440</accession>
<evidence type="ECO:0000256" key="1">
    <source>
        <dbReference type="SAM" id="MobiDB-lite"/>
    </source>
</evidence>
<name>A0A2S0M440_MEGEL</name>
<evidence type="ECO:0000313" key="4">
    <source>
        <dbReference type="Proteomes" id="UP000238358"/>
    </source>
</evidence>
<protein>
    <recommendedName>
        <fullName evidence="2">ESPR domain-containing protein</fullName>
    </recommendedName>
</protein>
<evidence type="ECO:0000313" key="3">
    <source>
        <dbReference type="EMBL" id="AVO26222.1"/>
    </source>
</evidence>
<proteinExistence type="predicted"/>
<sequence length="49" mass="5596">MLFMNRTYKVIWSKARHCYVVVSELTKSQHKSSSKSELISTNVHRGGGI</sequence>
<dbReference type="EMBL" id="CP027569">
    <property type="protein sequence ID" value="AVO26222.1"/>
    <property type="molecule type" value="Genomic_DNA"/>
</dbReference>